<dbReference type="Proteomes" id="UP000271227">
    <property type="component" value="Unassembled WGS sequence"/>
</dbReference>
<sequence>MSPVAPRDNRLLDLLEELQVRPFEATVWRVVKEARDPCQCASAGNRWDTGEFDVLYTALHREGAIAEMYFHLKRGQPVFPSKLRYTLHEIRVSLNGVYDLSDKRLLQRLGVDMASFGQLDYLVRKSEYPTCQQVGEAAYFLGSPETTDPSGIIVPNARHDSKNLVIFCEHTKPHEFEDVKDHGVVDWPL</sequence>
<evidence type="ECO:0000313" key="3">
    <source>
        <dbReference type="Proteomes" id="UP000271227"/>
    </source>
</evidence>
<dbReference type="SMART" id="SM00953">
    <property type="entry name" value="RES"/>
    <property type="match status" value="1"/>
</dbReference>
<keyword evidence="3" id="KW-1185">Reference proteome</keyword>
<evidence type="ECO:0000313" key="2">
    <source>
        <dbReference type="EMBL" id="RMB12226.1"/>
    </source>
</evidence>
<dbReference type="InParanoid" id="A0A3M0CXI0"/>
<name>A0A3M0CXI0_9PROT</name>
<feature type="domain" description="RES" evidence="1">
    <location>
        <begin position="37"/>
        <end position="183"/>
    </location>
</feature>
<evidence type="ECO:0000259" key="1">
    <source>
        <dbReference type="SMART" id="SM00953"/>
    </source>
</evidence>
<proteinExistence type="predicted"/>
<dbReference type="EMBL" id="REFR01000009">
    <property type="protein sequence ID" value="RMB12226.1"/>
    <property type="molecule type" value="Genomic_DNA"/>
</dbReference>
<dbReference type="RefSeq" id="WP_170163592.1">
    <property type="nucleotide sequence ID" value="NZ_REFR01000009.1"/>
</dbReference>
<dbReference type="InterPro" id="IPR014914">
    <property type="entry name" value="RES_dom"/>
</dbReference>
<accession>A0A3M0CXI0</accession>
<comment type="caution">
    <text evidence="2">The sequence shown here is derived from an EMBL/GenBank/DDBJ whole genome shotgun (WGS) entry which is preliminary data.</text>
</comment>
<protein>
    <submittedName>
        <fullName evidence="2">RES domain-containing protein</fullName>
    </submittedName>
</protein>
<gene>
    <name evidence="2" type="ORF">BXY39_0719</name>
</gene>
<reference evidence="2 3" key="1">
    <citation type="submission" date="2018-10" db="EMBL/GenBank/DDBJ databases">
        <title>Genomic Encyclopedia of Archaeal and Bacterial Type Strains, Phase II (KMG-II): from individual species to whole genera.</title>
        <authorList>
            <person name="Goeker M."/>
        </authorList>
    </citation>
    <scope>NUCLEOTIDE SEQUENCE [LARGE SCALE GENOMIC DNA]</scope>
    <source>
        <strain evidence="2 3">DSM 25217</strain>
    </source>
</reference>
<dbReference type="AlphaFoldDB" id="A0A3M0CXI0"/>
<organism evidence="2 3">
    <name type="scientific">Eilatimonas milleporae</name>
    <dbReference type="NCBI Taxonomy" id="911205"/>
    <lineage>
        <taxon>Bacteria</taxon>
        <taxon>Pseudomonadati</taxon>
        <taxon>Pseudomonadota</taxon>
        <taxon>Alphaproteobacteria</taxon>
        <taxon>Kordiimonadales</taxon>
        <taxon>Kordiimonadaceae</taxon>
        <taxon>Eilatimonas</taxon>
    </lineage>
</organism>
<dbReference type="Pfam" id="PF08808">
    <property type="entry name" value="RES"/>
    <property type="match status" value="1"/>
</dbReference>